<dbReference type="Proteomes" id="UP001152622">
    <property type="component" value="Chromosome 5"/>
</dbReference>
<accession>A0A9Q1FGR0</accession>
<reference evidence="2" key="1">
    <citation type="journal article" date="2023" name="Science">
        <title>Genome structures resolve the early diversification of teleost fishes.</title>
        <authorList>
            <person name="Parey E."/>
            <person name="Louis A."/>
            <person name="Montfort J."/>
            <person name="Bouchez O."/>
            <person name="Roques C."/>
            <person name="Iampietro C."/>
            <person name="Lluch J."/>
            <person name="Castinel A."/>
            <person name="Donnadieu C."/>
            <person name="Desvignes T."/>
            <person name="Floi Bucao C."/>
            <person name="Jouanno E."/>
            <person name="Wen M."/>
            <person name="Mejri S."/>
            <person name="Dirks R."/>
            <person name="Jansen H."/>
            <person name="Henkel C."/>
            <person name="Chen W.J."/>
            <person name="Zahm M."/>
            <person name="Cabau C."/>
            <person name="Klopp C."/>
            <person name="Thompson A.W."/>
            <person name="Robinson-Rechavi M."/>
            <person name="Braasch I."/>
            <person name="Lecointre G."/>
            <person name="Bobe J."/>
            <person name="Postlethwait J.H."/>
            <person name="Berthelot C."/>
            <person name="Roest Crollius H."/>
            <person name="Guiguen Y."/>
        </authorList>
    </citation>
    <scope>NUCLEOTIDE SEQUENCE</scope>
    <source>
        <strain evidence="2">WJC10195</strain>
    </source>
</reference>
<protein>
    <submittedName>
        <fullName evidence="2">Uncharacterized protein</fullName>
    </submittedName>
</protein>
<name>A0A9Q1FGR0_SYNKA</name>
<gene>
    <name evidence="2" type="ORF">SKAU_G00151400</name>
</gene>
<feature type="compositionally biased region" description="Low complexity" evidence="1">
    <location>
        <begin position="75"/>
        <end position="85"/>
    </location>
</feature>
<dbReference type="EMBL" id="JAINUF010000005">
    <property type="protein sequence ID" value="KAJ8358615.1"/>
    <property type="molecule type" value="Genomic_DNA"/>
</dbReference>
<evidence type="ECO:0000313" key="3">
    <source>
        <dbReference type="Proteomes" id="UP001152622"/>
    </source>
</evidence>
<keyword evidence="3" id="KW-1185">Reference proteome</keyword>
<evidence type="ECO:0000256" key="1">
    <source>
        <dbReference type="SAM" id="MobiDB-lite"/>
    </source>
</evidence>
<feature type="compositionally biased region" description="Gly residues" evidence="1">
    <location>
        <begin position="1"/>
        <end position="18"/>
    </location>
</feature>
<organism evidence="2 3">
    <name type="scientific">Synaphobranchus kaupii</name>
    <name type="common">Kaup's arrowtooth eel</name>
    <dbReference type="NCBI Taxonomy" id="118154"/>
    <lineage>
        <taxon>Eukaryota</taxon>
        <taxon>Metazoa</taxon>
        <taxon>Chordata</taxon>
        <taxon>Craniata</taxon>
        <taxon>Vertebrata</taxon>
        <taxon>Euteleostomi</taxon>
        <taxon>Actinopterygii</taxon>
        <taxon>Neopterygii</taxon>
        <taxon>Teleostei</taxon>
        <taxon>Anguilliformes</taxon>
        <taxon>Synaphobranchidae</taxon>
        <taxon>Synaphobranchus</taxon>
    </lineage>
</organism>
<sequence length="124" mass="12913">MGEEGVNGSGELRTGGGVPVLCSVLPSVEQRSTGEQPGRIRQEKGSQSGQGGAFIRSWPNLHFHHSGSAAGGSGPPSSVPLLLLSNEQRLLPPHSSDFPLTLPFTPGQPERRLRPAPSGSTLSL</sequence>
<comment type="caution">
    <text evidence="2">The sequence shown here is derived from an EMBL/GenBank/DDBJ whole genome shotgun (WGS) entry which is preliminary data.</text>
</comment>
<dbReference type="AlphaFoldDB" id="A0A9Q1FGR0"/>
<feature type="region of interest" description="Disordered" evidence="1">
    <location>
        <begin position="1"/>
        <end position="124"/>
    </location>
</feature>
<proteinExistence type="predicted"/>
<evidence type="ECO:0000313" key="2">
    <source>
        <dbReference type="EMBL" id="KAJ8358615.1"/>
    </source>
</evidence>